<keyword evidence="4" id="KW-1185">Reference proteome</keyword>
<protein>
    <submittedName>
        <fullName evidence="3">Uncharacterized protein</fullName>
    </submittedName>
</protein>
<evidence type="ECO:0000256" key="1">
    <source>
        <dbReference type="SAM" id="Coils"/>
    </source>
</evidence>
<keyword evidence="1" id="KW-0175">Coiled coil</keyword>
<gene>
    <name evidence="3" type="ORF">GGX14DRAFT_390530</name>
</gene>
<feature type="compositionally biased region" description="Polar residues" evidence="2">
    <location>
        <begin position="54"/>
        <end position="68"/>
    </location>
</feature>
<comment type="caution">
    <text evidence="3">The sequence shown here is derived from an EMBL/GenBank/DDBJ whole genome shotgun (WGS) entry which is preliminary data.</text>
</comment>
<evidence type="ECO:0000256" key="2">
    <source>
        <dbReference type="SAM" id="MobiDB-lite"/>
    </source>
</evidence>
<reference evidence="3" key="1">
    <citation type="submission" date="2023-03" db="EMBL/GenBank/DDBJ databases">
        <title>Massive genome expansion in bonnet fungi (Mycena s.s.) driven by repeated elements and novel gene families across ecological guilds.</title>
        <authorList>
            <consortium name="Lawrence Berkeley National Laboratory"/>
            <person name="Harder C.B."/>
            <person name="Miyauchi S."/>
            <person name="Viragh M."/>
            <person name="Kuo A."/>
            <person name="Thoen E."/>
            <person name="Andreopoulos B."/>
            <person name="Lu D."/>
            <person name="Skrede I."/>
            <person name="Drula E."/>
            <person name="Henrissat B."/>
            <person name="Morin E."/>
            <person name="Kohler A."/>
            <person name="Barry K."/>
            <person name="LaButti K."/>
            <person name="Morin E."/>
            <person name="Salamov A."/>
            <person name="Lipzen A."/>
            <person name="Mereny Z."/>
            <person name="Hegedus B."/>
            <person name="Baldrian P."/>
            <person name="Stursova M."/>
            <person name="Weitz H."/>
            <person name="Taylor A."/>
            <person name="Grigoriev I.V."/>
            <person name="Nagy L.G."/>
            <person name="Martin F."/>
            <person name="Kauserud H."/>
        </authorList>
    </citation>
    <scope>NUCLEOTIDE SEQUENCE</scope>
    <source>
        <strain evidence="3">9144</strain>
    </source>
</reference>
<feature type="coiled-coil region" evidence="1">
    <location>
        <begin position="323"/>
        <end position="350"/>
    </location>
</feature>
<dbReference type="Proteomes" id="UP001219525">
    <property type="component" value="Unassembled WGS sequence"/>
</dbReference>
<dbReference type="AlphaFoldDB" id="A0AAD6YJZ1"/>
<accession>A0AAD6YJZ1</accession>
<evidence type="ECO:0000313" key="3">
    <source>
        <dbReference type="EMBL" id="KAJ7217755.1"/>
    </source>
</evidence>
<feature type="region of interest" description="Disordered" evidence="2">
    <location>
        <begin position="49"/>
        <end position="68"/>
    </location>
</feature>
<organism evidence="3 4">
    <name type="scientific">Mycena pura</name>
    <dbReference type="NCBI Taxonomy" id="153505"/>
    <lineage>
        <taxon>Eukaryota</taxon>
        <taxon>Fungi</taxon>
        <taxon>Dikarya</taxon>
        <taxon>Basidiomycota</taxon>
        <taxon>Agaricomycotina</taxon>
        <taxon>Agaricomycetes</taxon>
        <taxon>Agaricomycetidae</taxon>
        <taxon>Agaricales</taxon>
        <taxon>Marasmiineae</taxon>
        <taxon>Mycenaceae</taxon>
        <taxon>Mycena</taxon>
    </lineage>
</organism>
<feature type="coiled-coil region" evidence="1">
    <location>
        <begin position="152"/>
        <end position="187"/>
    </location>
</feature>
<proteinExistence type="predicted"/>
<name>A0AAD6YJZ1_9AGAR</name>
<sequence length="357" mass="41314">MASINICGIRPVRRCNRYYLGIEIPVLHIVQRKVDQKLTWKKGLRSDRRAPFQTVPSHPTSSPSDSKLQLQLDVDQMARTRDLPSSTSWDSCYIQEASVEDLRFWMPTPAATVLDGMPVFRVSREEDQAIHSQTRKLILRQTREEYVHLQFERRLERDLRETQQQRVAAIERELKRLDRKRLRLNKVLEYEVLNRLVTAIDKEAREDFLSNEEIVILKAACFNWFGYFVDLHSKFHRVIPDVHAIATKVLEHAGEALVNQFRLCRTLMSCEQGRHGQQPHPRPVDSVEHAKTIISTMAITSPDLDVGWIHAIIDRSGAFSAEGAWVSDDHEDLEEQIQNLEAEKAGLERLLEPTDEP</sequence>
<dbReference type="EMBL" id="JARJCW010000013">
    <property type="protein sequence ID" value="KAJ7217755.1"/>
    <property type="molecule type" value="Genomic_DNA"/>
</dbReference>
<evidence type="ECO:0000313" key="4">
    <source>
        <dbReference type="Proteomes" id="UP001219525"/>
    </source>
</evidence>